<evidence type="ECO:0000256" key="4">
    <source>
        <dbReference type="ARBA" id="ARBA00022989"/>
    </source>
</evidence>
<keyword evidence="2 6" id="KW-1003">Cell membrane</keyword>
<dbReference type="Proteomes" id="UP001493487">
    <property type="component" value="Unassembled WGS sequence"/>
</dbReference>
<feature type="domain" description="VTT" evidence="7">
    <location>
        <begin position="53"/>
        <end position="172"/>
    </location>
</feature>
<organism evidence="8 9">
    <name type="scientific">Cohnella silvisoli</name>
    <dbReference type="NCBI Taxonomy" id="2873699"/>
    <lineage>
        <taxon>Bacteria</taxon>
        <taxon>Bacillati</taxon>
        <taxon>Bacillota</taxon>
        <taxon>Bacilli</taxon>
        <taxon>Bacillales</taxon>
        <taxon>Paenibacillaceae</taxon>
        <taxon>Cohnella</taxon>
    </lineage>
</organism>
<evidence type="ECO:0000313" key="8">
    <source>
        <dbReference type="EMBL" id="MEQ4486015.1"/>
    </source>
</evidence>
<evidence type="ECO:0000256" key="3">
    <source>
        <dbReference type="ARBA" id="ARBA00022692"/>
    </source>
</evidence>
<evidence type="ECO:0000256" key="1">
    <source>
        <dbReference type="ARBA" id="ARBA00004651"/>
    </source>
</evidence>
<gene>
    <name evidence="8" type="ORF">QJS35_26905</name>
</gene>
<keyword evidence="4 6" id="KW-1133">Transmembrane helix</keyword>
<feature type="transmembrane region" description="Helical" evidence="6">
    <location>
        <begin position="39"/>
        <end position="61"/>
    </location>
</feature>
<dbReference type="PANTHER" id="PTHR12677">
    <property type="entry name" value="GOLGI APPARATUS MEMBRANE PROTEIN TVP38-RELATED"/>
    <property type="match status" value="1"/>
</dbReference>
<dbReference type="EMBL" id="JASKHM010000018">
    <property type="protein sequence ID" value="MEQ4486015.1"/>
    <property type="molecule type" value="Genomic_DNA"/>
</dbReference>
<evidence type="ECO:0000259" key="7">
    <source>
        <dbReference type="Pfam" id="PF09335"/>
    </source>
</evidence>
<dbReference type="PANTHER" id="PTHR12677:SF59">
    <property type="entry name" value="GOLGI APPARATUS MEMBRANE PROTEIN TVP38-RELATED"/>
    <property type="match status" value="1"/>
</dbReference>
<dbReference type="InterPro" id="IPR015414">
    <property type="entry name" value="TMEM64"/>
</dbReference>
<evidence type="ECO:0000313" key="9">
    <source>
        <dbReference type="Proteomes" id="UP001493487"/>
    </source>
</evidence>
<sequence length="211" mass="23321">MKKWMLLAIYLIVAGLILLNRQSLLDWLQVESSWKADLLLFMFAFIVALVPAIPYGLIAALLGAKYGAITGSLINLSLSCVAAIALFLLVRYAFSPKQRKRAADMKGLSRITAITERSPFIAVLFARMLPVIPSQAINIFAALTRMNVIPYVVATIIGKIPFIAAATLLGDQIFGSFQWRETLIIIGIYGSFIFLVGLLYKRYSTRNATSK</sequence>
<keyword evidence="5 6" id="KW-0472">Membrane</keyword>
<accession>A0ABV1L0X8</accession>
<feature type="transmembrane region" description="Helical" evidence="6">
    <location>
        <begin position="182"/>
        <end position="200"/>
    </location>
</feature>
<proteinExistence type="inferred from homology"/>
<evidence type="ECO:0000256" key="2">
    <source>
        <dbReference type="ARBA" id="ARBA00022475"/>
    </source>
</evidence>
<protein>
    <recommendedName>
        <fullName evidence="6">TVP38/TMEM64 family membrane protein</fullName>
    </recommendedName>
</protein>
<keyword evidence="9" id="KW-1185">Reference proteome</keyword>
<feature type="transmembrane region" description="Helical" evidence="6">
    <location>
        <begin position="148"/>
        <end position="170"/>
    </location>
</feature>
<reference evidence="8 9" key="1">
    <citation type="journal article" date="2023" name="Genome Announc.">
        <title>Pan-Genome Analyses of the Genus Cohnella and Proposal of the Novel Species Cohnella silvisoli sp. nov., Isolated from Forest Soil.</title>
        <authorList>
            <person name="Wang C."/>
            <person name="Mao L."/>
            <person name="Bao G."/>
            <person name="Zhu H."/>
        </authorList>
    </citation>
    <scope>NUCLEOTIDE SEQUENCE [LARGE SCALE GENOMIC DNA]</scope>
    <source>
        <strain evidence="8 9">NL03-T5-1</strain>
    </source>
</reference>
<feature type="transmembrane region" description="Helical" evidence="6">
    <location>
        <begin position="120"/>
        <end position="141"/>
    </location>
</feature>
<comment type="subcellular location">
    <subcellularLocation>
        <location evidence="1 6">Cell membrane</location>
        <topology evidence="1 6">Multi-pass membrane protein</topology>
    </subcellularLocation>
</comment>
<comment type="similarity">
    <text evidence="6">Belongs to the TVP38/TMEM64 family.</text>
</comment>
<name>A0ABV1L0X8_9BACL</name>
<evidence type="ECO:0000256" key="5">
    <source>
        <dbReference type="ARBA" id="ARBA00023136"/>
    </source>
</evidence>
<dbReference type="InterPro" id="IPR032816">
    <property type="entry name" value="VTT_dom"/>
</dbReference>
<feature type="transmembrane region" description="Helical" evidence="6">
    <location>
        <begin position="73"/>
        <end position="94"/>
    </location>
</feature>
<comment type="caution">
    <text evidence="8">The sequence shown here is derived from an EMBL/GenBank/DDBJ whole genome shotgun (WGS) entry which is preliminary data.</text>
</comment>
<dbReference type="RefSeq" id="WP_232189001.1">
    <property type="nucleotide sequence ID" value="NZ_JAIOAP010000017.1"/>
</dbReference>
<evidence type="ECO:0000256" key="6">
    <source>
        <dbReference type="RuleBase" id="RU366058"/>
    </source>
</evidence>
<keyword evidence="3 6" id="KW-0812">Transmembrane</keyword>
<dbReference type="Pfam" id="PF09335">
    <property type="entry name" value="VTT_dom"/>
    <property type="match status" value="1"/>
</dbReference>